<organism evidence="11 12">
    <name type="scientific">Mesomycoplasma ovipneumoniae 14811</name>
    <dbReference type="NCBI Taxonomy" id="1188239"/>
    <lineage>
        <taxon>Bacteria</taxon>
        <taxon>Bacillati</taxon>
        <taxon>Mycoplasmatota</taxon>
        <taxon>Mycoplasmoidales</taxon>
        <taxon>Metamycoplasmataceae</taxon>
        <taxon>Mesomycoplasma</taxon>
    </lineage>
</organism>
<dbReference type="SMART" id="SM00382">
    <property type="entry name" value="AAA"/>
    <property type="match status" value="1"/>
</dbReference>
<feature type="domain" description="ABC transmembrane type-1" evidence="10">
    <location>
        <begin position="30"/>
        <end position="193"/>
    </location>
</feature>
<dbReference type="GO" id="GO:0016887">
    <property type="term" value="F:ATP hydrolysis activity"/>
    <property type="evidence" value="ECO:0007669"/>
    <property type="project" value="InterPro"/>
</dbReference>
<gene>
    <name evidence="11" type="ORF">MOVI_1220</name>
</gene>
<dbReference type="GO" id="GO:0005886">
    <property type="term" value="C:plasma membrane"/>
    <property type="evidence" value="ECO:0007669"/>
    <property type="project" value="UniProtKB-SubCell"/>
</dbReference>
<dbReference type="STRING" id="1188239.MOVI_1220"/>
<sequence length="525" mass="61079">MKKIVKLHTFNIFYSLFIFCLTGLSVVTKRFLYQALLDNNQVQMWIWLGLDMFAIIISSLLSVIYNSLFTRIFGQVSAVKLIKEKLSIFNNLSYKEYVKNTPGNYFSLFFNEAFTKGETLFMYFFYIISLIFPIIAILATIFYINPIIGSIVFGLTLLWITFPVFFRNFFSEKIRQQLDSLENLNSEFSEKLNKFEAFLFFGKIHLLKKILKPTSKNASFMQRKYTLWDQFNANINLTIRKFFLILTDLAIIFLGIYYENPASTIIALVTINSANQLFISDFNTFIVLVVQYLSLKKQFKDSKLNENKPKTNMNFDDFTEKIHKISVKNLNFDYENKKVLENINFEIIGGKKYLLQGDNGSGKSTFLKILMGIERDYKGEIFFNSTNLKTISDKNIIQNISFIDNSPALIEGNLAENISFYSKNDLEKINELINLVNLNELKDKNLINYQEKTDLSVGQKQLINFASHVFETKKILIIDEGFSNLDKSNINNLINWLLEQDATLLLVLHNLDQNLAEKFDFCLKF</sequence>
<name>A0A014MIH4_9BACT</name>
<accession>A0A014MIH4</accession>
<keyword evidence="5 11" id="KW-0067">ATP-binding</keyword>
<reference evidence="11 12" key="1">
    <citation type="submission" date="2014-03" db="EMBL/GenBank/DDBJ databases">
        <title>Genome sequence of Mycoplasma ovipneumoniae strain 14811.</title>
        <authorList>
            <person name="Sirand-Pugnet P."/>
            <person name="Breton M."/>
            <person name="Dordet-Frisoni E."/>
            <person name="Baranowski E."/>
            <person name="Barre A."/>
            <person name="Couture C."/>
            <person name="Dupuy V."/>
            <person name="Gaurivaud P."/>
            <person name="Jacob D."/>
            <person name="Lemaitre C."/>
            <person name="Manso-Silvan L."/>
            <person name="Nikolski M."/>
            <person name="Nouvel L.-X."/>
            <person name="Poumarat F."/>
            <person name="Tardy F."/>
            <person name="Thebault P."/>
            <person name="Theil S."/>
            <person name="Citti C."/>
            <person name="Thiaucourt F."/>
            <person name="Blanchard A."/>
        </authorList>
    </citation>
    <scope>NUCLEOTIDE SEQUENCE [LARGE SCALE GENOMIC DNA]</scope>
    <source>
        <strain evidence="11 12">14811</strain>
    </source>
</reference>
<feature type="transmembrane region" description="Helical" evidence="8">
    <location>
        <begin position="12"/>
        <end position="32"/>
    </location>
</feature>
<dbReference type="AlphaFoldDB" id="A0A014MIH4"/>
<dbReference type="Pfam" id="PF00005">
    <property type="entry name" value="ABC_tran"/>
    <property type="match status" value="1"/>
</dbReference>
<dbReference type="GO" id="GO:0034040">
    <property type="term" value="F:ATPase-coupled lipid transmembrane transporter activity"/>
    <property type="evidence" value="ECO:0007669"/>
    <property type="project" value="TreeGrafter"/>
</dbReference>
<dbReference type="EMBL" id="JFAD01000010">
    <property type="protein sequence ID" value="EXU61350.1"/>
    <property type="molecule type" value="Genomic_DNA"/>
</dbReference>
<keyword evidence="7 8" id="KW-0472">Membrane</keyword>
<evidence type="ECO:0000313" key="12">
    <source>
        <dbReference type="Proteomes" id="UP000020977"/>
    </source>
</evidence>
<dbReference type="InterPro" id="IPR039421">
    <property type="entry name" value="Type_1_exporter"/>
</dbReference>
<feature type="transmembrane region" description="Helical" evidence="8">
    <location>
        <begin position="44"/>
        <end position="65"/>
    </location>
</feature>
<evidence type="ECO:0000256" key="7">
    <source>
        <dbReference type="ARBA" id="ARBA00023136"/>
    </source>
</evidence>
<comment type="similarity">
    <text evidence="2">Belongs to the ABC transporter superfamily.</text>
</comment>
<dbReference type="InterPro" id="IPR003439">
    <property type="entry name" value="ABC_transporter-like_ATP-bd"/>
</dbReference>
<proteinExistence type="inferred from homology"/>
<dbReference type="GO" id="GO:0140359">
    <property type="term" value="F:ABC-type transporter activity"/>
    <property type="evidence" value="ECO:0007669"/>
    <property type="project" value="InterPro"/>
</dbReference>
<evidence type="ECO:0000256" key="6">
    <source>
        <dbReference type="ARBA" id="ARBA00022989"/>
    </source>
</evidence>
<dbReference type="PROSITE" id="PS50929">
    <property type="entry name" value="ABC_TM1F"/>
    <property type="match status" value="1"/>
</dbReference>
<keyword evidence="6 8" id="KW-1133">Transmembrane helix</keyword>
<evidence type="ECO:0000256" key="8">
    <source>
        <dbReference type="SAM" id="Phobius"/>
    </source>
</evidence>
<dbReference type="InterPro" id="IPR036640">
    <property type="entry name" value="ABC1_TM_sf"/>
</dbReference>
<dbReference type="InterPro" id="IPR027417">
    <property type="entry name" value="P-loop_NTPase"/>
</dbReference>
<feature type="transmembrane region" description="Helical" evidence="8">
    <location>
        <begin position="147"/>
        <end position="166"/>
    </location>
</feature>
<evidence type="ECO:0000256" key="4">
    <source>
        <dbReference type="ARBA" id="ARBA00022741"/>
    </source>
</evidence>
<keyword evidence="4" id="KW-0547">Nucleotide-binding</keyword>
<dbReference type="Gene3D" id="3.40.50.300">
    <property type="entry name" value="P-loop containing nucleotide triphosphate hydrolases"/>
    <property type="match status" value="1"/>
</dbReference>
<dbReference type="eggNOG" id="COG1132">
    <property type="taxonomic scope" value="Bacteria"/>
</dbReference>
<dbReference type="Proteomes" id="UP000020977">
    <property type="component" value="Unassembled WGS sequence"/>
</dbReference>
<dbReference type="SUPFAM" id="SSF90123">
    <property type="entry name" value="ABC transporter transmembrane region"/>
    <property type="match status" value="1"/>
</dbReference>
<keyword evidence="3 8" id="KW-0812">Transmembrane</keyword>
<dbReference type="RefSeq" id="WP_196242495.1">
    <property type="nucleotide sequence ID" value="NZ_JFAD01000010.1"/>
</dbReference>
<evidence type="ECO:0000256" key="3">
    <source>
        <dbReference type="ARBA" id="ARBA00022692"/>
    </source>
</evidence>
<dbReference type="InterPro" id="IPR011527">
    <property type="entry name" value="ABC1_TM_dom"/>
</dbReference>
<dbReference type="PANTHER" id="PTHR24221">
    <property type="entry name" value="ATP-BINDING CASSETTE SUB-FAMILY B"/>
    <property type="match status" value="1"/>
</dbReference>
<evidence type="ECO:0000256" key="1">
    <source>
        <dbReference type="ARBA" id="ARBA00004651"/>
    </source>
</evidence>
<dbReference type="PANTHER" id="PTHR24221:SF654">
    <property type="entry name" value="ATP-BINDING CASSETTE SUB-FAMILY B MEMBER 6"/>
    <property type="match status" value="1"/>
</dbReference>
<dbReference type="InterPro" id="IPR003593">
    <property type="entry name" value="AAA+_ATPase"/>
</dbReference>
<protein>
    <submittedName>
        <fullName evidence="11">ABC transporter, ATP-binding protein, Pr2-like protein</fullName>
    </submittedName>
</protein>
<dbReference type="GO" id="GO:0005524">
    <property type="term" value="F:ATP binding"/>
    <property type="evidence" value="ECO:0007669"/>
    <property type="project" value="UniProtKB-KW"/>
</dbReference>
<feature type="domain" description="ABC transporter" evidence="9">
    <location>
        <begin position="325"/>
        <end position="524"/>
    </location>
</feature>
<dbReference type="SUPFAM" id="SSF52540">
    <property type="entry name" value="P-loop containing nucleoside triphosphate hydrolases"/>
    <property type="match status" value="1"/>
</dbReference>
<feature type="transmembrane region" description="Helical" evidence="8">
    <location>
        <begin position="120"/>
        <end position="141"/>
    </location>
</feature>
<evidence type="ECO:0000256" key="2">
    <source>
        <dbReference type="ARBA" id="ARBA00005417"/>
    </source>
</evidence>
<evidence type="ECO:0000259" key="10">
    <source>
        <dbReference type="PROSITE" id="PS50929"/>
    </source>
</evidence>
<evidence type="ECO:0000256" key="5">
    <source>
        <dbReference type="ARBA" id="ARBA00022840"/>
    </source>
</evidence>
<dbReference type="Gene3D" id="1.20.1560.10">
    <property type="entry name" value="ABC transporter type 1, transmembrane domain"/>
    <property type="match status" value="1"/>
</dbReference>
<evidence type="ECO:0000259" key="9">
    <source>
        <dbReference type="PROSITE" id="PS50893"/>
    </source>
</evidence>
<dbReference type="PROSITE" id="PS50893">
    <property type="entry name" value="ABC_TRANSPORTER_2"/>
    <property type="match status" value="1"/>
</dbReference>
<comment type="caution">
    <text evidence="11">The sequence shown here is derived from an EMBL/GenBank/DDBJ whole genome shotgun (WGS) entry which is preliminary data.</text>
</comment>
<comment type="subcellular location">
    <subcellularLocation>
        <location evidence="1">Cell membrane</location>
        <topology evidence="1">Multi-pass membrane protein</topology>
    </subcellularLocation>
</comment>
<evidence type="ECO:0000313" key="11">
    <source>
        <dbReference type="EMBL" id="EXU61350.1"/>
    </source>
</evidence>